<evidence type="ECO:0000256" key="3">
    <source>
        <dbReference type="ARBA" id="ARBA00023157"/>
    </source>
</evidence>
<dbReference type="AlphaFoldDB" id="A0A438E8G8"/>
<dbReference type="EMBL" id="QGNW01001366">
    <property type="protein sequence ID" value="RVW43968.1"/>
    <property type="molecule type" value="Genomic_DNA"/>
</dbReference>
<protein>
    <submittedName>
        <fullName evidence="7">Phospholipase A2-gamma</fullName>
    </submittedName>
</protein>
<dbReference type="GO" id="GO:0006644">
    <property type="term" value="P:phospholipid metabolic process"/>
    <property type="evidence" value="ECO:0007669"/>
    <property type="project" value="InterPro"/>
</dbReference>
<dbReference type="OrthoDB" id="566013at2759"/>
<sequence>MLRRCANRTSIAASLATSVVVVVVVAFFFAVADSSNNSQIKCSKACVAENCNSVGIRYGKFCGVGWTGCPGEKPCDDLDACCKIHDECVEKKEKFDLIVLLMA</sequence>
<dbReference type="GO" id="GO:0004623">
    <property type="term" value="F:phospholipase A2 activity"/>
    <property type="evidence" value="ECO:0007669"/>
    <property type="project" value="InterPro"/>
</dbReference>
<feature type="binding site" evidence="4">
    <location>
        <position position="63"/>
    </location>
    <ligand>
        <name>Ca(2+)</name>
        <dbReference type="ChEBI" id="CHEBI:29108"/>
    </ligand>
</feature>
<proteinExistence type="predicted"/>
<keyword evidence="3 5" id="KW-1015">Disulfide bond</keyword>
<dbReference type="GO" id="GO:0050482">
    <property type="term" value="P:arachidonate secretion"/>
    <property type="evidence" value="ECO:0007669"/>
    <property type="project" value="InterPro"/>
</dbReference>
<keyword evidence="6" id="KW-1133">Transmembrane helix</keyword>
<evidence type="ECO:0000313" key="7">
    <source>
        <dbReference type="EMBL" id="RVW43968.1"/>
    </source>
</evidence>
<accession>A0A438E8G8</accession>
<evidence type="ECO:0000256" key="1">
    <source>
        <dbReference type="ARBA" id="ARBA00004613"/>
    </source>
</evidence>
<dbReference type="GO" id="GO:0005576">
    <property type="term" value="C:extracellular region"/>
    <property type="evidence" value="ECO:0007669"/>
    <property type="project" value="UniProtKB-SubCell"/>
</dbReference>
<evidence type="ECO:0000313" key="8">
    <source>
        <dbReference type="Proteomes" id="UP000288805"/>
    </source>
</evidence>
<dbReference type="PANTHER" id="PTHR11716:SF99">
    <property type="entry name" value="PHOSPHOLIPASE A2-DELTA-RELATED"/>
    <property type="match status" value="1"/>
</dbReference>
<keyword evidence="6" id="KW-0472">Membrane</keyword>
<dbReference type="GO" id="GO:0005509">
    <property type="term" value="F:calcium ion binding"/>
    <property type="evidence" value="ECO:0007669"/>
    <property type="project" value="InterPro"/>
</dbReference>
<organism evidence="7 8">
    <name type="scientific">Vitis vinifera</name>
    <name type="common">Grape</name>
    <dbReference type="NCBI Taxonomy" id="29760"/>
    <lineage>
        <taxon>Eukaryota</taxon>
        <taxon>Viridiplantae</taxon>
        <taxon>Streptophyta</taxon>
        <taxon>Embryophyta</taxon>
        <taxon>Tracheophyta</taxon>
        <taxon>Spermatophyta</taxon>
        <taxon>Magnoliopsida</taxon>
        <taxon>eudicotyledons</taxon>
        <taxon>Gunneridae</taxon>
        <taxon>Pentapetalae</taxon>
        <taxon>rosids</taxon>
        <taxon>Vitales</taxon>
        <taxon>Vitaceae</taxon>
        <taxon>Viteae</taxon>
        <taxon>Vitis</taxon>
    </lineage>
</organism>
<feature type="transmembrane region" description="Helical" evidence="6">
    <location>
        <begin position="12"/>
        <end position="32"/>
    </location>
</feature>
<evidence type="ECO:0000256" key="4">
    <source>
        <dbReference type="PIRSR" id="PIRSR601211-2"/>
    </source>
</evidence>
<comment type="cofactor">
    <cofactor evidence="4">
        <name>Ca(2+)</name>
        <dbReference type="ChEBI" id="CHEBI:29108"/>
    </cofactor>
    <text evidence="4">Binds 1 Ca(2+) ion per subunit.</text>
</comment>
<feature type="binding site" evidence="4">
    <location>
        <position position="61"/>
    </location>
    <ligand>
        <name>Ca(2+)</name>
        <dbReference type="ChEBI" id="CHEBI:29108"/>
    </ligand>
</feature>
<keyword evidence="4" id="KW-0479">Metal-binding</keyword>
<feature type="disulfide bond" evidence="5">
    <location>
        <begin position="62"/>
        <end position="82"/>
    </location>
</feature>
<dbReference type="PANTHER" id="PTHR11716">
    <property type="entry name" value="PHOSPHOLIPASE A2 FAMILY MEMBER"/>
    <property type="match status" value="1"/>
</dbReference>
<keyword evidence="2" id="KW-0964">Secreted</keyword>
<keyword evidence="6" id="KW-0812">Transmembrane</keyword>
<evidence type="ECO:0000256" key="5">
    <source>
        <dbReference type="PIRSR" id="PIRSR601211-3"/>
    </source>
</evidence>
<keyword evidence="4" id="KW-0106">Calcium</keyword>
<dbReference type="InterPro" id="IPR036444">
    <property type="entry name" value="PLipase_A2_dom_sf"/>
</dbReference>
<comment type="subcellular location">
    <subcellularLocation>
        <location evidence="1">Secreted</location>
    </subcellularLocation>
</comment>
<evidence type="ECO:0000256" key="2">
    <source>
        <dbReference type="ARBA" id="ARBA00022525"/>
    </source>
</evidence>
<evidence type="ECO:0000256" key="6">
    <source>
        <dbReference type="SAM" id="Phobius"/>
    </source>
</evidence>
<dbReference type="SUPFAM" id="SSF48619">
    <property type="entry name" value="Phospholipase A2, PLA2"/>
    <property type="match status" value="1"/>
</dbReference>
<reference evidence="7 8" key="1">
    <citation type="journal article" date="2018" name="PLoS Genet.">
        <title>Population sequencing reveals clonal diversity and ancestral inbreeding in the grapevine cultivar Chardonnay.</title>
        <authorList>
            <person name="Roach M.J."/>
            <person name="Johnson D.L."/>
            <person name="Bohlmann J."/>
            <person name="van Vuuren H.J."/>
            <person name="Jones S.J."/>
            <person name="Pretorius I.S."/>
            <person name="Schmidt S.A."/>
            <person name="Borneman A.R."/>
        </authorList>
    </citation>
    <scope>NUCLEOTIDE SEQUENCE [LARGE SCALE GENOMIC DNA]</scope>
    <source>
        <strain evidence="8">cv. Chardonnay</strain>
        <tissue evidence="7">Leaf</tissue>
    </source>
</reference>
<name>A0A438E8G8_VITVI</name>
<gene>
    <name evidence="7" type="primary">PLA2-GAMMA</name>
    <name evidence="7" type="ORF">CK203_072434</name>
</gene>
<dbReference type="Proteomes" id="UP000288805">
    <property type="component" value="Unassembled WGS sequence"/>
</dbReference>
<dbReference type="InterPro" id="IPR033113">
    <property type="entry name" value="PLA2_histidine"/>
</dbReference>
<dbReference type="GO" id="GO:0016042">
    <property type="term" value="P:lipid catabolic process"/>
    <property type="evidence" value="ECO:0007669"/>
    <property type="project" value="InterPro"/>
</dbReference>
<feature type="binding site" evidence="4">
    <location>
        <position position="65"/>
    </location>
    <ligand>
        <name>Ca(2+)</name>
        <dbReference type="ChEBI" id="CHEBI:29108"/>
    </ligand>
</feature>
<comment type="caution">
    <text evidence="7">The sequence shown here is derived from an EMBL/GenBank/DDBJ whole genome shotgun (WGS) entry which is preliminary data.</text>
</comment>
<dbReference type="PROSITE" id="PS00118">
    <property type="entry name" value="PA2_HIS"/>
    <property type="match status" value="1"/>
</dbReference>
<dbReference type="InterPro" id="IPR001211">
    <property type="entry name" value="PLA2"/>
</dbReference>
<feature type="binding site" evidence="4">
    <location>
        <position position="86"/>
    </location>
    <ligand>
        <name>Ca(2+)</name>
        <dbReference type="ChEBI" id="CHEBI:29108"/>
    </ligand>
</feature>
<dbReference type="Gene3D" id="1.20.90.10">
    <property type="entry name" value="Phospholipase A2 domain"/>
    <property type="match status" value="1"/>
</dbReference>